<feature type="transmembrane region" description="Helical" evidence="1">
    <location>
        <begin position="94"/>
        <end position="117"/>
    </location>
</feature>
<name>A0ABW0I436_9BACL</name>
<dbReference type="Gene3D" id="1.20.210.10">
    <property type="entry name" value="Cytochrome c oxidase-like, subunit I domain"/>
    <property type="match status" value="1"/>
</dbReference>
<evidence type="ECO:0000256" key="1">
    <source>
        <dbReference type="SAM" id="Phobius"/>
    </source>
</evidence>
<keyword evidence="1" id="KW-0472">Membrane</keyword>
<gene>
    <name evidence="2" type="ORF">ACFPOF_25230</name>
</gene>
<comment type="caution">
    <text evidence="2">The sequence shown here is derived from an EMBL/GenBank/DDBJ whole genome shotgun (WGS) entry which is preliminary data.</text>
</comment>
<evidence type="ECO:0000313" key="2">
    <source>
        <dbReference type="EMBL" id="MFC5406057.1"/>
    </source>
</evidence>
<feature type="transmembrane region" description="Helical" evidence="1">
    <location>
        <begin position="36"/>
        <end position="56"/>
    </location>
</feature>
<evidence type="ECO:0000313" key="3">
    <source>
        <dbReference type="Proteomes" id="UP001596113"/>
    </source>
</evidence>
<keyword evidence="3" id="KW-1185">Reference proteome</keyword>
<accession>A0ABW0I436</accession>
<protein>
    <submittedName>
        <fullName evidence="2">Cytochrome-c oxidase</fullName>
    </submittedName>
</protein>
<sequence>MSRKMIAGAAVYLVIGALMGMGMSISENYALAPVHAHVNLLGWVSMALGGIVYHLFPSAAASRLGKWHFWLHMIGIPIMMAGLTAMLLTENEALIPVVSVGSVMVVAGVILFMINAFKHVR</sequence>
<keyword evidence="1" id="KW-1133">Transmembrane helix</keyword>
<dbReference type="EMBL" id="JBHSMI010000052">
    <property type="protein sequence ID" value="MFC5406057.1"/>
    <property type="molecule type" value="Genomic_DNA"/>
</dbReference>
<dbReference type="Proteomes" id="UP001596113">
    <property type="component" value="Unassembled WGS sequence"/>
</dbReference>
<proteinExistence type="predicted"/>
<dbReference type="SUPFAM" id="SSF81442">
    <property type="entry name" value="Cytochrome c oxidase subunit I-like"/>
    <property type="match status" value="1"/>
</dbReference>
<dbReference type="InterPro" id="IPR036927">
    <property type="entry name" value="Cyt_c_oxase-like_su1_sf"/>
</dbReference>
<organism evidence="2 3">
    <name type="scientific">Cohnella soli</name>
    <dbReference type="NCBI Taxonomy" id="425005"/>
    <lineage>
        <taxon>Bacteria</taxon>
        <taxon>Bacillati</taxon>
        <taxon>Bacillota</taxon>
        <taxon>Bacilli</taxon>
        <taxon>Bacillales</taxon>
        <taxon>Paenibacillaceae</taxon>
        <taxon>Cohnella</taxon>
    </lineage>
</organism>
<feature type="transmembrane region" description="Helical" evidence="1">
    <location>
        <begin position="68"/>
        <end position="88"/>
    </location>
</feature>
<reference evidence="3" key="1">
    <citation type="journal article" date="2019" name="Int. J. Syst. Evol. Microbiol.">
        <title>The Global Catalogue of Microorganisms (GCM) 10K type strain sequencing project: providing services to taxonomists for standard genome sequencing and annotation.</title>
        <authorList>
            <consortium name="The Broad Institute Genomics Platform"/>
            <consortium name="The Broad Institute Genome Sequencing Center for Infectious Disease"/>
            <person name="Wu L."/>
            <person name="Ma J."/>
        </authorList>
    </citation>
    <scope>NUCLEOTIDE SEQUENCE [LARGE SCALE GENOMIC DNA]</scope>
    <source>
        <strain evidence="3">CGMCC 1.18575</strain>
    </source>
</reference>
<dbReference type="RefSeq" id="WP_378137900.1">
    <property type="nucleotide sequence ID" value="NZ_JBHSMI010000052.1"/>
</dbReference>
<keyword evidence="1" id="KW-0812">Transmembrane</keyword>